<dbReference type="GO" id="GO:0051225">
    <property type="term" value="P:spindle assembly"/>
    <property type="evidence" value="ECO:0007669"/>
    <property type="project" value="InterPro"/>
</dbReference>
<evidence type="ECO:0000313" key="2">
    <source>
        <dbReference type="EMBL" id="OMJ65385.1"/>
    </source>
</evidence>
<reference evidence="2 3" key="1">
    <citation type="submission" date="2016-11" db="EMBL/GenBank/DDBJ databases">
        <title>The macronuclear genome of Stentor coeruleus: a giant cell with tiny introns.</title>
        <authorList>
            <person name="Slabodnick M."/>
            <person name="Ruby J.G."/>
            <person name="Reiff S.B."/>
            <person name="Swart E.C."/>
            <person name="Gosai S."/>
            <person name="Prabakaran S."/>
            <person name="Witkowska E."/>
            <person name="Larue G.E."/>
            <person name="Fisher S."/>
            <person name="Freeman R.M."/>
            <person name="Gunawardena J."/>
            <person name="Chu W."/>
            <person name="Stover N.A."/>
            <person name="Gregory B.D."/>
            <person name="Nowacki M."/>
            <person name="Derisi J."/>
            <person name="Roy S.W."/>
            <person name="Marshall W.F."/>
            <person name="Sood P."/>
        </authorList>
    </citation>
    <scope>NUCLEOTIDE SEQUENCE [LARGE SCALE GENOMIC DNA]</scope>
    <source>
        <strain evidence="2">WM001</strain>
    </source>
</reference>
<dbReference type="OrthoDB" id="2021138at2759"/>
<dbReference type="GO" id="GO:0070652">
    <property type="term" value="C:HAUS complex"/>
    <property type="evidence" value="ECO:0007669"/>
    <property type="project" value="InterPro"/>
</dbReference>
<name>A0A1R2ALU0_9CILI</name>
<feature type="coiled-coil region" evidence="1">
    <location>
        <begin position="92"/>
        <end position="137"/>
    </location>
</feature>
<sequence>MEQKILLDSCDFNPVVNSGRYISLLDKNELTKDDLHWLELLPFIRILGITTQDLQESHRSPEQNLHNIEGKLQSKFNSICKLLNTTSPVSTLQKLISLKKNLKERSQQLKEKQQLCINKSLKNLTEINQMIKNLTENPTPADQQNAFHHFYLRVEIINLKISWIRGQVYNDLYQENKAKALKIIREEIENTYDEYNDIRALMKDRISVYENNQKLLNLVTRYSEIRQKIMKKREDIKSISN</sequence>
<gene>
    <name evidence="2" type="ORF">SteCoe_38327</name>
</gene>
<keyword evidence="3" id="KW-1185">Reference proteome</keyword>
<dbReference type="InterPro" id="IPR029327">
    <property type="entry name" value="HAUS4"/>
</dbReference>
<proteinExistence type="predicted"/>
<accession>A0A1R2ALU0</accession>
<dbReference type="EMBL" id="MPUH01002174">
    <property type="protein sequence ID" value="OMJ65385.1"/>
    <property type="molecule type" value="Genomic_DNA"/>
</dbReference>
<dbReference type="Proteomes" id="UP000187209">
    <property type="component" value="Unassembled WGS sequence"/>
</dbReference>
<evidence type="ECO:0000313" key="3">
    <source>
        <dbReference type="Proteomes" id="UP000187209"/>
    </source>
</evidence>
<dbReference type="Pfam" id="PF14735">
    <property type="entry name" value="HAUS4"/>
    <property type="match status" value="1"/>
</dbReference>
<keyword evidence="1" id="KW-0175">Coiled coil</keyword>
<protein>
    <submittedName>
        <fullName evidence="2">Uncharacterized protein</fullName>
    </submittedName>
</protein>
<comment type="caution">
    <text evidence="2">The sequence shown here is derived from an EMBL/GenBank/DDBJ whole genome shotgun (WGS) entry which is preliminary data.</text>
</comment>
<organism evidence="2 3">
    <name type="scientific">Stentor coeruleus</name>
    <dbReference type="NCBI Taxonomy" id="5963"/>
    <lineage>
        <taxon>Eukaryota</taxon>
        <taxon>Sar</taxon>
        <taxon>Alveolata</taxon>
        <taxon>Ciliophora</taxon>
        <taxon>Postciliodesmatophora</taxon>
        <taxon>Heterotrichea</taxon>
        <taxon>Heterotrichida</taxon>
        <taxon>Stentoridae</taxon>
        <taxon>Stentor</taxon>
    </lineage>
</organism>
<dbReference type="AlphaFoldDB" id="A0A1R2ALU0"/>
<evidence type="ECO:0000256" key="1">
    <source>
        <dbReference type="SAM" id="Coils"/>
    </source>
</evidence>